<dbReference type="EMBL" id="CABQ01000139">
    <property type="protein sequence ID" value="CBI07771.1"/>
    <property type="molecule type" value="Genomic_DNA"/>
</dbReference>
<reference evidence="2" key="1">
    <citation type="submission" date="2009-10" db="EMBL/GenBank/DDBJ databases">
        <title>Diversity of trophic interactions inside an arsenic-rich microbial ecosystem.</title>
        <authorList>
            <person name="Bertin P.N."/>
            <person name="Heinrich-Salmeron A."/>
            <person name="Pelletier E."/>
            <person name="Goulhen-Chollet F."/>
            <person name="Arsene-Ploetze F."/>
            <person name="Gallien S."/>
            <person name="Calteau A."/>
            <person name="Vallenet D."/>
            <person name="Casiot C."/>
            <person name="Chane-Woon-Ming B."/>
            <person name="Giloteaux L."/>
            <person name="Barakat M."/>
            <person name="Bonnefoy V."/>
            <person name="Bruneel O."/>
            <person name="Chandler M."/>
            <person name="Cleiss J."/>
            <person name="Duran R."/>
            <person name="Elbaz-Poulichet F."/>
            <person name="Fonknechten N."/>
            <person name="Lauga B."/>
            <person name="Mornico D."/>
            <person name="Ortet P."/>
            <person name="Schaeffer C."/>
            <person name="Siguier P."/>
            <person name="Alexander Thil Smith A."/>
            <person name="Van Dorsselaer A."/>
            <person name="Weissenbach J."/>
            <person name="Medigue C."/>
            <person name="Le Paslier D."/>
        </authorList>
    </citation>
    <scope>NUCLEOTIDE SEQUENCE</scope>
</reference>
<feature type="compositionally biased region" description="Polar residues" evidence="1">
    <location>
        <begin position="194"/>
        <end position="209"/>
    </location>
</feature>
<evidence type="ECO:0000256" key="1">
    <source>
        <dbReference type="SAM" id="MobiDB-lite"/>
    </source>
</evidence>
<sequence>MVGEIEIGSQAGEMGHQLADGDVLFAVAGKVWQVGGNGVVELDLAGVDELHHGGGGGDALGERSEIEDGIEGHWLAVGDGVGLCAGFERAVAEGLAVDDLAIVKDEDDGSGDGALGDGLLDDAVNIGKASVGHGLLFCRLRDRLRGTDGKREKQRQNEKQRTEMDTEIHAVCALSGIGMSRLEQYPTRKVASEPKTTYQGKATGVASQR</sequence>
<dbReference type="AlphaFoldDB" id="E6QKK2"/>
<feature type="region of interest" description="Disordered" evidence="1">
    <location>
        <begin position="188"/>
        <end position="209"/>
    </location>
</feature>
<protein>
    <submittedName>
        <fullName evidence="2">Uncharacterized protein</fullName>
    </submittedName>
</protein>
<evidence type="ECO:0000313" key="2">
    <source>
        <dbReference type="EMBL" id="CBI07771.1"/>
    </source>
</evidence>
<accession>E6QKK2</accession>
<comment type="caution">
    <text evidence="2">The sequence shown here is derived from an EMBL/GenBank/DDBJ whole genome shotgun (WGS) entry which is preliminary data.</text>
</comment>
<name>E6QKK2_9ZZZZ</name>
<organism evidence="2">
    <name type="scientific">mine drainage metagenome</name>
    <dbReference type="NCBI Taxonomy" id="410659"/>
    <lineage>
        <taxon>unclassified sequences</taxon>
        <taxon>metagenomes</taxon>
        <taxon>ecological metagenomes</taxon>
    </lineage>
</organism>
<proteinExistence type="predicted"/>
<gene>
    <name evidence="2" type="ORF">CARN6_1156</name>
</gene>